<gene>
    <name evidence="1" type="ORF">PYCCODRAFT_1376910</name>
</gene>
<organism evidence="1 2">
    <name type="scientific">Trametes coccinea (strain BRFM310)</name>
    <name type="common">Pycnoporus coccineus</name>
    <dbReference type="NCBI Taxonomy" id="1353009"/>
    <lineage>
        <taxon>Eukaryota</taxon>
        <taxon>Fungi</taxon>
        <taxon>Dikarya</taxon>
        <taxon>Basidiomycota</taxon>
        <taxon>Agaricomycotina</taxon>
        <taxon>Agaricomycetes</taxon>
        <taxon>Polyporales</taxon>
        <taxon>Polyporaceae</taxon>
        <taxon>Trametes</taxon>
    </lineage>
</organism>
<dbReference type="EMBL" id="KZ084149">
    <property type="protein sequence ID" value="OSC97590.1"/>
    <property type="molecule type" value="Genomic_DNA"/>
</dbReference>
<accession>A0A1Y2IB03</accession>
<dbReference type="Proteomes" id="UP000193067">
    <property type="component" value="Unassembled WGS sequence"/>
</dbReference>
<dbReference type="AlphaFoldDB" id="A0A1Y2IB03"/>
<evidence type="ECO:0000313" key="2">
    <source>
        <dbReference type="Proteomes" id="UP000193067"/>
    </source>
</evidence>
<protein>
    <submittedName>
        <fullName evidence="1">Uncharacterized protein</fullName>
    </submittedName>
</protein>
<proteinExistence type="predicted"/>
<name>A0A1Y2IB03_TRAC3</name>
<reference evidence="1 2" key="1">
    <citation type="journal article" date="2015" name="Biotechnol. Biofuels">
        <title>Enhanced degradation of softwood versus hardwood by the white-rot fungus Pycnoporus coccineus.</title>
        <authorList>
            <person name="Couturier M."/>
            <person name="Navarro D."/>
            <person name="Chevret D."/>
            <person name="Henrissat B."/>
            <person name="Piumi F."/>
            <person name="Ruiz-Duenas F.J."/>
            <person name="Martinez A.T."/>
            <person name="Grigoriev I.V."/>
            <person name="Riley R."/>
            <person name="Lipzen A."/>
            <person name="Berrin J.G."/>
            <person name="Master E.R."/>
            <person name="Rosso M.N."/>
        </authorList>
    </citation>
    <scope>NUCLEOTIDE SEQUENCE [LARGE SCALE GENOMIC DNA]</scope>
    <source>
        <strain evidence="1 2">BRFM310</strain>
    </source>
</reference>
<dbReference type="OrthoDB" id="2913041at2759"/>
<keyword evidence="2" id="KW-1185">Reference proteome</keyword>
<evidence type="ECO:0000313" key="1">
    <source>
        <dbReference type="EMBL" id="OSC97590.1"/>
    </source>
</evidence>
<sequence>MSPTATAITPRALPPLVIPSKSRSRSDLIALYPSSPLKVFPPPAPAIRRPLRERCGVSLTLHIDSPAMGFKPAKVPGPWSPKGHVQPHRSHLPRRRNPKACFAKFHDKHTPAVIPDHPAVKTPSPKLSPAPVAGPAPDYTFDPPKAEEPQAIIPALWVAFAREDENDRAYEDGFTHVVEICYADPTAAYDAGSSERLWSGKVQRLRLALPESARKHSGRAGLALSDAQLRAGRDFVAECLPKSVAALPDQTDVRVLVVVPAGRPTDAMCLLGCYLAFVAGQSAEAILRAIDEEESILSVWKGEVSGEEMERIEKIAKSWSWLSAIALR</sequence>